<evidence type="ECO:0000259" key="1">
    <source>
        <dbReference type="PROSITE" id="PS51717"/>
    </source>
</evidence>
<dbReference type="GO" id="GO:0003924">
    <property type="term" value="F:GTPase activity"/>
    <property type="evidence" value="ECO:0007669"/>
    <property type="project" value="InterPro"/>
</dbReference>
<proteinExistence type="predicted"/>
<dbReference type="InParanoid" id="A0A6J2VTW0"/>
<gene>
    <name evidence="3" type="primary">LOC115816348</name>
</gene>
<dbReference type="InterPro" id="IPR027417">
    <property type="entry name" value="P-loop_NTPase"/>
</dbReference>
<accession>A0A6J2VTW0</accession>
<evidence type="ECO:0000313" key="2">
    <source>
        <dbReference type="Proteomes" id="UP000504632"/>
    </source>
</evidence>
<dbReference type="PANTHER" id="PTHR22796">
    <property type="entry name" value="URG4-RELATED"/>
    <property type="match status" value="1"/>
</dbReference>
<name>A0A6J2VTW0_CHACN</name>
<dbReference type="PANTHER" id="PTHR22796:SF6">
    <property type="entry name" value="INTERFERON-INDUCED VERY LARGE GTPASE 1-RELATED"/>
    <property type="match status" value="1"/>
</dbReference>
<sequence>MSNESSAETKLWRQFIYRLMMFDSNVRYLCDKTVQDKTTVANENDSVGCDDNDDDFYNFGNVHNETGHVTDNNEHIHPMDIFMAVFHCSDDIARQCIFTKLSTCQFALPLLVPDLCTEEIEIPLSALQQIKKTLKTKHESDGKSVERYMSRFIFSAKVPTVSFIRLGTSSNSKSQIMNNIISKKRHPVFFSRHCSGSTTNRPLLDGVAEIFWYCPGGRKDDIFETCVAFINLHGNAQMYPNQLAFIQDISTVIVLLLSENELEMEEKKVVKHLQKSNVLSDLNDQYHKTWTEIRQNTTTKDKERGIKLQNILKEITENIKHATFNVQHILREIAQLYEVLQPMGEEKMIHGIDINRFPEIGAEMLLSGYPLELMDGDVNHIPLEWISAVFDKLICKLGDKKVFVLAVLGLQSSGKSTLLNTMFGFQLAVSAGRCTTGAVMQLVPVEEKLREQLHFDFVLVLDTEGLRSTEMNQSSTLCHDNELATFVVGLGDVTLINIMGENPSEILDILQICFQAFLRMTSVEVKPRCFFVHQNVSETTAADKNQEGRRQLIAKLDEISRVVAEAEDREVSGFSDIIQFDVETQVFYIKNFFEGDPPMAPPNPSYSQNVQELKTKLLNVAKWQSKWKPPTLSEFRQRLQDLWTALMEENFVFHFRNSLHVMVYSKLEDQYGEWSWTLRKHALETQNSLHYKICSGEIGDTQMKQMGEEIQNSIGGVYREVKEDSDKYFTEEKHPEILIQWKDNVEKRLEGLKHELIEEAHTKSCALLKSKKCRLELDRKREEYVSDLLQKSKNLAANLKGKQQNDEELREEFNKLWTTWAIEVSSKEPKAEPVNMQGITEKILQEQFKKYWDRIIQHDFQFNVKDHIRTGLKDTVGFWAGWNCDKLLEIGKKTTQEVHEAVNKILIEREREGFDVNDSFIHRLLKKIESVINSLETECEIKFKGLYKAQVSFDACSKAVKSLKSLSENFKKSNDPLTYFNSQQDGYFKMFRNFCNEAASVKIFADFLGNHVKSVLTEAVIDKVSIGIVHDMKSNHSAFSGNRSNLENHILKYLAEKENFDMFRDYILEPECFFKDFITEHVQEYLRNRTKVEYLFNSEWSLLAELILRECSSVSTKIAENQGNASMWLDEFCARLCKHIPISRKDLKNIEKEDISDTEFLKKSIEESFREITNKESIKNIFDQIFKAGPIFFKFRNRPDDILFKQMSGCWEQCPFCKAVCTNTIPNHDSDHSVQMHRCQALGGLFHEFSQLFKFSEQFYLQFCTEMKVNDEFKPPGSNKWIPFSDYREAGPPYNRWNITPDGSEQHYWKWFICTFQSQLEDLYQLKFEGSGEIPKGWRHITKQDALRQLNIQ</sequence>
<reference evidence="3" key="1">
    <citation type="submission" date="2025-08" db="UniProtKB">
        <authorList>
            <consortium name="RefSeq"/>
        </authorList>
    </citation>
    <scope>IDENTIFICATION</scope>
</reference>
<protein>
    <submittedName>
        <fullName evidence="3">Interferon-induced very large GTPase 1-like</fullName>
    </submittedName>
</protein>
<dbReference type="GO" id="GO:0005525">
    <property type="term" value="F:GTP binding"/>
    <property type="evidence" value="ECO:0007669"/>
    <property type="project" value="InterPro"/>
</dbReference>
<dbReference type="Pfam" id="PF25683">
    <property type="entry name" value="URGCP_GTPase"/>
    <property type="match status" value="1"/>
</dbReference>
<dbReference type="Proteomes" id="UP000504632">
    <property type="component" value="Chromosome 7"/>
</dbReference>
<dbReference type="InterPro" id="IPR058641">
    <property type="entry name" value="GVIN1_dom"/>
</dbReference>
<dbReference type="Gene3D" id="3.40.50.300">
    <property type="entry name" value="P-loop containing nucleotide triphosphate hydrolases"/>
    <property type="match status" value="1"/>
</dbReference>
<organism evidence="2 3">
    <name type="scientific">Chanos chanos</name>
    <name type="common">Milkfish</name>
    <name type="synonym">Mugil chanos</name>
    <dbReference type="NCBI Taxonomy" id="29144"/>
    <lineage>
        <taxon>Eukaryota</taxon>
        <taxon>Metazoa</taxon>
        <taxon>Chordata</taxon>
        <taxon>Craniata</taxon>
        <taxon>Vertebrata</taxon>
        <taxon>Euteleostomi</taxon>
        <taxon>Actinopterygii</taxon>
        <taxon>Neopterygii</taxon>
        <taxon>Teleostei</taxon>
        <taxon>Ostariophysi</taxon>
        <taxon>Gonorynchiformes</taxon>
        <taxon>Chanidae</taxon>
        <taxon>Chanos</taxon>
    </lineage>
</organism>
<dbReference type="PROSITE" id="PS51717">
    <property type="entry name" value="G_VLIG"/>
    <property type="match status" value="1"/>
</dbReference>
<dbReference type="OrthoDB" id="1597724at2759"/>
<keyword evidence="2" id="KW-1185">Reference proteome</keyword>
<dbReference type="Pfam" id="PF25974">
    <property type="entry name" value="URGCP_9th"/>
    <property type="match status" value="1"/>
</dbReference>
<dbReference type="GeneID" id="115816348"/>
<feature type="domain" description="VLIG-type G" evidence="1">
    <location>
        <begin position="399"/>
        <end position="640"/>
    </location>
</feature>
<dbReference type="RefSeq" id="XP_030635164.1">
    <property type="nucleotide sequence ID" value="XM_030779304.1"/>
</dbReference>
<dbReference type="SUPFAM" id="SSF52540">
    <property type="entry name" value="P-loop containing nucleoside triphosphate hydrolases"/>
    <property type="match status" value="1"/>
</dbReference>
<dbReference type="InterPro" id="IPR030383">
    <property type="entry name" value="G_VLIG_dom"/>
</dbReference>
<evidence type="ECO:0000313" key="3">
    <source>
        <dbReference type="RefSeq" id="XP_030635164.1"/>
    </source>
</evidence>